<feature type="transmembrane region" description="Helical" evidence="3">
    <location>
        <begin position="176"/>
        <end position="209"/>
    </location>
</feature>
<dbReference type="PRINTS" id="PR00864">
    <property type="entry name" value="PREPILNPTASE"/>
</dbReference>
<dbReference type="AlphaFoldDB" id="A0A1H3C210"/>
<keyword evidence="3" id="KW-0812">Transmembrane</keyword>
<dbReference type="PANTHER" id="PTHR30487:SF0">
    <property type="entry name" value="PREPILIN LEADER PEPTIDASE_N-METHYLTRANSFERASE-RELATED"/>
    <property type="match status" value="1"/>
</dbReference>
<dbReference type="GO" id="GO:0008168">
    <property type="term" value="F:methyltransferase activity"/>
    <property type="evidence" value="ECO:0007669"/>
    <property type="project" value="UniProtKB-KW"/>
</dbReference>
<comment type="similarity">
    <text evidence="1 2">Belongs to the peptidase A24 family.</text>
</comment>
<protein>
    <submittedName>
        <fullName evidence="5">Leader peptidase (Prepilin peptidase) / N-methyltransferase</fullName>
    </submittedName>
</protein>
<keyword evidence="3" id="KW-1133">Transmembrane helix</keyword>
<evidence type="ECO:0000256" key="3">
    <source>
        <dbReference type="SAM" id="Phobius"/>
    </source>
</evidence>
<name>A0A1H3C210_9PSED</name>
<feature type="transmembrane region" description="Helical" evidence="3">
    <location>
        <begin position="135"/>
        <end position="156"/>
    </location>
</feature>
<organism evidence="5 6">
    <name type="scientific">Pseudomonas salomonii</name>
    <dbReference type="NCBI Taxonomy" id="191391"/>
    <lineage>
        <taxon>Bacteria</taxon>
        <taxon>Pseudomonadati</taxon>
        <taxon>Pseudomonadota</taxon>
        <taxon>Gammaproteobacteria</taxon>
        <taxon>Pseudomonadales</taxon>
        <taxon>Pseudomonadaceae</taxon>
        <taxon>Pseudomonas</taxon>
    </lineage>
</organism>
<gene>
    <name evidence="5" type="ORF">SAMN05216247_101147</name>
</gene>
<feature type="transmembrane region" description="Helical" evidence="3">
    <location>
        <begin position="114"/>
        <end position="130"/>
    </location>
</feature>
<dbReference type="PANTHER" id="PTHR30487">
    <property type="entry name" value="TYPE 4 PREPILIN-LIKE PROTEINS LEADER PEPTIDE-PROCESSING ENZYME"/>
    <property type="match status" value="1"/>
</dbReference>
<dbReference type="EMBL" id="FNOX01000001">
    <property type="protein sequence ID" value="SDX48136.1"/>
    <property type="molecule type" value="Genomic_DNA"/>
</dbReference>
<reference evidence="5 6" key="1">
    <citation type="submission" date="2016-10" db="EMBL/GenBank/DDBJ databases">
        <authorList>
            <person name="de Groot N.N."/>
        </authorList>
    </citation>
    <scope>NUCLEOTIDE SEQUENCE [LARGE SCALE GENOMIC DNA]</scope>
    <source>
        <strain evidence="5 6">ICMP 14252</strain>
    </source>
</reference>
<dbReference type="InterPro" id="IPR014032">
    <property type="entry name" value="Peptidase_A24A_bac"/>
</dbReference>
<sequence>MYEFFPMGLFLLGLLGGLPVSAVVVRLPYAVERQWLLDASETLGIARNPDGPGQLGLAWRPDHFSLRVGLTMLAMGLLAGWAGLHYGVGPAAFAAMVLVAGLLTLSLIDLEHQLLPDVLVLPLLWLGLIVNSVELFTSLTSAVWGTVGGYLVLWLLRGVSKLFSDTEGMGQGDLKLLAMLGAWGGWQILPGVLLMSTLAATVFFGVGMVTGKIDRKSPQPFGPFLAGAGWLALMYTPDWTVI</sequence>
<dbReference type="InterPro" id="IPR050882">
    <property type="entry name" value="Prepilin_peptidase/N-MTase"/>
</dbReference>
<accession>A0A1H3C210</accession>
<dbReference type="GO" id="GO:0032259">
    <property type="term" value="P:methylation"/>
    <property type="evidence" value="ECO:0007669"/>
    <property type="project" value="UniProtKB-KW"/>
</dbReference>
<proteinExistence type="inferred from homology"/>
<dbReference type="Gene3D" id="1.20.120.1220">
    <property type="match status" value="1"/>
</dbReference>
<dbReference type="GO" id="GO:0004190">
    <property type="term" value="F:aspartic-type endopeptidase activity"/>
    <property type="evidence" value="ECO:0007669"/>
    <property type="project" value="InterPro"/>
</dbReference>
<dbReference type="Pfam" id="PF01478">
    <property type="entry name" value="Peptidase_A24"/>
    <property type="match status" value="1"/>
</dbReference>
<evidence type="ECO:0000313" key="6">
    <source>
        <dbReference type="Proteomes" id="UP000182902"/>
    </source>
</evidence>
<feature type="domain" description="Prepilin type IV endopeptidase peptidase" evidence="4">
    <location>
        <begin position="96"/>
        <end position="204"/>
    </location>
</feature>
<dbReference type="GO" id="GO:0005886">
    <property type="term" value="C:plasma membrane"/>
    <property type="evidence" value="ECO:0007669"/>
    <property type="project" value="TreeGrafter"/>
</dbReference>
<dbReference type="Proteomes" id="UP000182902">
    <property type="component" value="Unassembled WGS sequence"/>
</dbReference>
<keyword evidence="3" id="KW-0472">Membrane</keyword>
<keyword evidence="5" id="KW-0808">Transferase</keyword>
<dbReference type="GO" id="GO:0006465">
    <property type="term" value="P:signal peptide processing"/>
    <property type="evidence" value="ECO:0007669"/>
    <property type="project" value="TreeGrafter"/>
</dbReference>
<keyword evidence="5" id="KW-0489">Methyltransferase</keyword>
<dbReference type="InterPro" id="IPR000045">
    <property type="entry name" value="Prepilin_IV_endopep_pep"/>
</dbReference>
<evidence type="ECO:0000313" key="5">
    <source>
        <dbReference type="EMBL" id="SDX48136.1"/>
    </source>
</evidence>
<evidence type="ECO:0000256" key="1">
    <source>
        <dbReference type="ARBA" id="ARBA00005801"/>
    </source>
</evidence>
<evidence type="ECO:0000259" key="4">
    <source>
        <dbReference type="Pfam" id="PF01478"/>
    </source>
</evidence>
<evidence type="ECO:0000256" key="2">
    <source>
        <dbReference type="RuleBase" id="RU003793"/>
    </source>
</evidence>